<evidence type="ECO:0000256" key="5">
    <source>
        <dbReference type="ARBA" id="ARBA00022741"/>
    </source>
</evidence>
<dbReference type="GO" id="GO:0016020">
    <property type="term" value="C:membrane"/>
    <property type="evidence" value="ECO:0007669"/>
    <property type="project" value="InterPro"/>
</dbReference>
<dbReference type="SUPFAM" id="SSF101898">
    <property type="entry name" value="NHL repeat"/>
    <property type="match status" value="1"/>
</dbReference>
<keyword evidence="6" id="KW-0418">Kinase</keyword>
<dbReference type="EMBL" id="BSOH01000001">
    <property type="protein sequence ID" value="GLR15584.1"/>
    <property type="molecule type" value="Genomic_DNA"/>
</dbReference>
<protein>
    <recommendedName>
        <fullName evidence="2">histidine kinase</fullName>
        <ecNumber evidence="2">2.7.13.3</ecNumber>
    </recommendedName>
</protein>
<evidence type="ECO:0000256" key="7">
    <source>
        <dbReference type="ARBA" id="ARBA00022840"/>
    </source>
</evidence>
<name>A0AA37WDB3_9BACT</name>
<dbReference type="Pfam" id="PF02518">
    <property type="entry name" value="HATPase_c"/>
    <property type="match status" value="1"/>
</dbReference>
<dbReference type="Gene3D" id="2.60.40.10">
    <property type="entry name" value="Immunoglobulins"/>
    <property type="match status" value="1"/>
</dbReference>
<keyword evidence="8" id="KW-0902">Two-component regulatory system</keyword>
<evidence type="ECO:0000313" key="12">
    <source>
        <dbReference type="EMBL" id="GLR15584.1"/>
    </source>
</evidence>
<feature type="domain" description="Histidine kinase/HSP90-like ATPase" evidence="10">
    <location>
        <begin position="906"/>
        <end position="998"/>
    </location>
</feature>
<evidence type="ECO:0000259" key="10">
    <source>
        <dbReference type="Pfam" id="PF02518"/>
    </source>
</evidence>
<dbReference type="InterPro" id="IPR003594">
    <property type="entry name" value="HATPase_dom"/>
</dbReference>
<dbReference type="Gene3D" id="1.20.5.1930">
    <property type="match status" value="1"/>
</dbReference>
<dbReference type="InterPro" id="IPR015943">
    <property type="entry name" value="WD40/YVTN_repeat-like_dom_sf"/>
</dbReference>
<dbReference type="PANTHER" id="PTHR24421">
    <property type="entry name" value="NITRATE/NITRITE SENSOR PROTEIN NARX-RELATED"/>
    <property type="match status" value="1"/>
</dbReference>
<dbReference type="InterPro" id="IPR011712">
    <property type="entry name" value="Sig_transdc_His_kin_sub3_dim/P"/>
</dbReference>
<dbReference type="GO" id="GO:0000155">
    <property type="term" value="F:phosphorelay sensor kinase activity"/>
    <property type="evidence" value="ECO:0007669"/>
    <property type="project" value="InterPro"/>
</dbReference>
<dbReference type="Proteomes" id="UP001156666">
    <property type="component" value="Unassembled WGS sequence"/>
</dbReference>
<dbReference type="InterPro" id="IPR050482">
    <property type="entry name" value="Sensor_HK_TwoCompSys"/>
</dbReference>
<evidence type="ECO:0000256" key="6">
    <source>
        <dbReference type="ARBA" id="ARBA00022777"/>
    </source>
</evidence>
<reference evidence="12" key="1">
    <citation type="journal article" date="2014" name="Int. J. Syst. Evol. Microbiol.">
        <title>Complete genome sequence of Corynebacterium casei LMG S-19264T (=DSM 44701T), isolated from a smear-ripened cheese.</title>
        <authorList>
            <consortium name="US DOE Joint Genome Institute (JGI-PGF)"/>
            <person name="Walter F."/>
            <person name="Albersmeier A."/>
            <person name="Kalinowski J."/>
            <person name="Ruckert C."/>
        </authorList>
    </citation>
    <scope>NUCLEOTIDE SEQUENCE</scope>
    <source>
        <strain evidence="12">NBRC 108769</strain>
    </source>
</reference>
<organism evidence="12 13">
    <name type="scientific">Portibacter lacus</name>
    <dbReference type="NCBI Taxonomy" id="1099794"/>
    <lineage>
        <taxon>Bacteria</taxon>
        <taxon>Pseudomonadati</taxon>
        <taxon>Bacteroidota</taxon>
        <taxon>Saprospiria</taxon>
        <taxon>Saprospirales</taxon>
        <taxon>Haliscomenobacteraceae</taxon>
        <taxon>Portibacter</taxon>
    </lineage>
</organism>
<keyword evidence="4" id="KW-0808">Transferase</keyword>
<dbReference type="GO" id="GO:0046983">
    <property type="term" value="F:protein dimerization activity"/>
    <property type="evidence" value="ECO:0007669"/>
    <property type="project" value="InterPro"/>
</dbReference>
<keyword evidence="3" id="KW-0597">Phosphoprotein</keyword>
<gene>
    <name evidence="12" type="ORF">GCM10007940_01990</name>
</gene>
<evidence type="ECO:0000256" key="9">
    <source>
        <dbReference type="SAM" id="Phobius"/>
    </source>
</evidence>
<comment type="catalytic activity">
    <reaction evidence="1">
        <text>ATP + protein L-histidine = ADP + protein N-phospho-L-histidine.</text>
        <dbReference type="EC" id="2.7.13.3"/>
    </reaction>
</comment>
<evidence type="ECO:0000256" key="1">
    <source>
        <dbReference type="ARBA" id="ARBA00000085"/>
    </source>
</evidence>
<dbReference type="EC" id="2.7.13.3" evidence="2"/>
<keyword evidence="9" id="KW-0472">Membrane</keyword>
<dbReference type="GO" id="GO:0005524">
    <property type="term" value="F:ATP binding"/>
    <property type="evidence" value="ECO:0007669"/>
    <property type="project" value="UniProtKB-KW"/>
</dbReference>
<evidence type="ECO:0000256" key="4">
    <source>
        <dbReference type="ARBA" id="ARBA00022679"/>
    </source>
</evidence>
<evidence type="ECO:0000256" key="2">
    <source>
        <dbReference type="ARBA" id="ARBA00012438"/>
    </source>
</evidence>
<feature type="domain" description="Signal transduction histidine kinase subgroup 3 dimerisation and phosphoacceptor" evidence="11">
    <location>
        <begin position="815"/>
        <end position="859"/>
    </location>
</feature>
<dbReference type="InterPro" id="IPR013783">
    <property type="entry name" value="Ig-like_fold"/>
</dbReference>
<keyword evidence="9" id="KW-1133">Transmembrane helix</keyword>
<dbReference type="Pfam" id="PF07730">
    <property type="entry name" value="HisKA_3"/>
    <property type="match status" value="1"/>
</dbReference>
<dbReference type="InterPro" id="IPR011044">
    <property type="entry name" value="Quino_amine_DH_bsu"/>
</dbReference>
<evidence type="ECO:0000256" key="3">
    <source>
        <dbReference type="ARBA" id="ARBA00022553"/>
    </source>
</evidence>
<dbReference type="PANTHER" id="PTHR24421:SF10">
    <property type="entry name" value="NITRATE_NITRITE SENSOR PROTEIN NARQ"/>
    <property type="match status" value="1"/>
</dbReference>
<keyword evidence="13" id="KW-1185">Reference proteome</keyword>
<keyword evidence="5" id="KW-0547">Nucleotide-binding</keyword>
<reference evidence="12" key="2">
    <citation type="submission" date="2023-01" db="EMBL/GenBank/DDBJ databases">
        <title>Draft genome sequence of Portibacter lacus strain NBRC 108769.</title>
        <authorList>
            <person name="Sun Q."/>
            <person name="Mori K."/>
        </authorList>
    </citation>
    <scope>NUCLEOTIDE SEQUENCE</scope>
    <source>
        <strain evidence="12">NBRC 108769</strain>
    </source>
</reference>
<keyword evidence="7" id="KW-0067">ATP-binding</keyword>
<dbReference type="SUPFAM" id="SSF55874">
    <property type="entry name" value="ATPase domain of HSP90 chaperone/DNA topoisomerase II/histidine kinase"/>
    <property type="match status" value="1"/>
</dbReference>
<evidence type="ECO:0000256" key="8">
    <source>
        <dbReference type="ARBA" id="ARBA00023012"/>
    </source>
</evidence>
<dbReference type="CDD" id="cd16917">
    <property type="entry name" value="HATPase_UhpB-NarQ-NarX-like"/>
    <property type="match status" value="1"/>
</dbReference>
<evidence type="ECO:0000259" key="11">
    <source>
        <dbReference type="Pfam" id="PF07730"/>
    </source>
</evidence>
<accession>A0AA37WDB3</accession>
<dbReference type="SUPFAM" id="SSF50969">
    <property type="entry name" value="YVTN repeat-like/Quinoprotein amine dehydrogenase"/>
    <property type="match status" value="1"/>
</dbReference>
<evidence type="ECO:0000313" key="13">
    <source>
        <dbReference type="Proteomes" id="UP001156666"/>
    </source>
</evidence>
<dbReference type="Gene3D" id="3.30.565.10">
    <property type="entry name" value="Histidine kinase-like ATPase, C-terminal domain"/>
    <property type="match status" value="1"/>
</dbReference>
<dbReference type="InterPro" id="IPR036890">
    <property type="entry name" value="HATPase_C_sf"/>
</dbReference>
<feature type="transmembrane region" description="Helical" evidence="9">
    <location>
        <begin position="770"/>
        <end position="789"/>
    </location>
</feature>
<dbReference type="RefSeq" id="WP_235292478.1">
    <property type="nucleotide sequence ID" value="NZ_BSOH01000001.1"/>
</dbReference>
<dbReference type="Gene3D" id="2.130.10.10">
    <property type="entry name" value="YVTN repeat-like/Quinoprotein amine dehydrogenase"/>
    <property type="match status" value="2"/>
</dbReference>
<keyword evidence="9" id="KW-0812">Transmembrane</keyword>
<comment type="caution">
    <text evidence="12">The sequence shown here is derived from an EMBL/GenBank/DDBJ whole genome shotgun (WGS) entry which is preliminary data.</text>
</comment>
<dbReference type="AlphaFoldDB" id="A0AA37WDB3"/>
<proteinExistence type="predicted"/>
<sequence>MKLKHILAIVPIFLIQLVFCQSENSRNNPLHHYQYGIDDGFDITVVNSMIIGNDGWVWISGLAKRLDLYKNENLDGIIQRFNGMSFQRIALPSDLSGFYWSIDLFNKPNGEIIVSVTLDDFNRYYTLNPETLEYKEIIIPLKKDVHYHASKIFNYKGKLLICVNSEQFCKIYEVGENNKAELFAEITSDRSGFVSDIGKYDEGLILHDSHVGIHFLDLKTRKSSIISPKSIDPNFSEDPFKHMVKNLFTYNDTIYYQFHQSPDFYSFDPASRKWSKSSYDNIDLNIIVKSDDSGHIFQETLVKNGSEFAVKDSLGDVPSKGYYIEGSRQFKHAAVNIHKSLYLAENGTFHQLIFESNQVATFLTQYSIRSIMKIEKDRYLVATELNGYFIVDPKKRTTEPFEILLNGKPFIPFFNRNLFKSGNTLWTNNENGVCKIDLQTHELTQFIYFPAQSMVEDGNYIYTGTTRFKLLRFDKEKEIYEDLDLTDTLNFQDIDLYNGKVLGATEKGLYIYHKGNSKLLIPDQTKSSEYLLSISKHPVYKFLIGSRSGKLYSFDPDKEQFKLIYQDALEASIADVQNDEKGNLWISTFGGFVKYNPKTKTQYRFNEDEGFTNYEANRYSAFENEEGYLFLGTLKGLNYFHPDSLLPSSKSSTLVPISLQYFSKKENKVVKKIDVLSLQEANPIVLPPENRNLTYEYSVLGENLVRNIKYHYRINDGEWSKLGSSKKIDLINIAPGRYNLEIEAISFNQKKIGNSLYLEIIAKDFFYRTWWFLSLTFLGMFAIIFWYFIASRNRVRMHETFSRDIITAQETQLTEIARELHDSVGQKLVLLSMKIKVLGDKSSELLTKETLEELRAISSGLHPSVLERHGLTAAIQSLVNSIDESTDTFIEAEIDPIDNLFPPKSELHIYRIIQEALNNMVKHSNAQSASFKVKKTASSVLFSLQDFGKGFKFRTENLNHLDGLGMKTLVERSKILDAKLEIETSEGKGTRIKLFVPIQLPQ</sequence>